<name>A0A225W398_9STRA</name>
<sequence>MPAFVQQFNQKDGAHTRLLKTYESTGNDDEDRANLGAITDAVKSTAAKVKVNTQLKLWLATRMSGIDVLNTLKLGDDVVEVLKSSKLEILSKYVDKFNKGKVPSKHISVVGILIEKYGDNAVTKAIASAKQADDTVVVTKLETELFTRWMNKRDFPENIFSNLKIRNEEDTVLRIGKIGLVNNYIAFFNGKVDKKDNLLKVLSKGFGNEQNTFSILAAARKNPLTMKKATELETTLLLQKVGDKMTMMGGLDNLGNNLGKLDDYVKSLRMTHGNNDVSMLKTLLAKYSDVTVAKALEKAKSVEEGQGIATKLQTEQFQTWLKDGKSIDDVYKLLKLDDYGETIMFSRALDTLESYTTFFNQGRPVKESFIKIISSHFGGEDKFALKLLGFKGLESSREKAIELQNKLFQQWKSEGLDSVSVLNKVFKVRKTEKTTDKAILRTAKEFKGFLRNTGTTP</sequence>
<dbReference type="STRING" id="4795.A0A225W398"/>
<proteinExistence type="predicted"/>
<gene>
    <name evidence="1" type="ORF">PHMEG_00015063</name>
</gene>
<comment type="caution">
    <text evidence="1">The sequence shown here is derived from an EMBL/GenBank/DDBJ whole genome shotgun (WGS) entry which is preliminary data.</text>
</comment>
<dbReference type="Proteomes" id="UP000198211">
    <property type="component" value="Unassembled WGS sequence"/>
</dbReference>
<keyword evidence="2" id="KW-1185">Reference proteome</keyword>
<dbReference type="EMBL" id="NBNE01002009">
    <property type="protein sequence ID" value="OWZ11854.1"/>
    <property type="molecule type" value="Genomic_DNA"/>
</dbReference>
<accession>A0A225W398</accession>
<organism evidence="1 2">
    <name type="scientific">Phytophthora megakarya</name>
    <dbReference type="NCBI Taxonomy" id="4795"/>
    <lineage>
        <taxon>Eukaryota</taxon>
        <taxon>Sar</taxon>
        <taxon>Stramenopiles</taxon>
        <taxon>Oomycota</taxon>
        <taxon>Peronosporomycetes</taxon>
        <taxon>Peronosporales</taxon>
        <taxon>Peronosporaceae</taxon>
        <taxon>Phytophthora</taxon>
    </lineage>
</organism>
<evidence type="ECO:0000313" key="2">
    <source>
        <dbReference type="Proteomes" id="UP000198211"/>
    </source>
</evidence>
<dbReference type="AlphaFoldDB" id="A0A225W398"/>
<dbReference type="OrthoDB" id="128648at2759"/>
<reference evidence="2" key="1">
    <citation type="submission" date="2017-03" db="EMBL/GenBank/DDBJ databases">
        <title>Phytopthora megakarya and P. palmivora, two closely related causual agents of cacao black pod achieved similar genome size and gene model numbers by different mechanisms.</title>
        <authorList>
            <person name="Ali S."/>
            <person name="Shao J."/>
            <person name="Larry D.J."/>
            <person name="Kronmiller B."/>
            <person name="Shen D."/>
            <person name="Strem M.D."/>
            <person name="Melnick R.L."/>
            <person name="Guiltinan M.J."/>
            <person name="Tyler B.M."/>
            <person name="Meinhardt L.W."/>
            <person name="Bailey B.A."/>
        </authorList>
    </citation>
    <scope>NUCLEOTIDE SEQUENCE [LARGE SCALE GENOMIC DNA]</scope>
    <source>
        <strain evidence="2">zdho120</strain>
    </source>
</reference>
<evidence type="ECO:0000313" key="1">
    <source>
        <dbReference type="EMBL" id="OWZ11854.1"/>
    </source>
</evidence>
<protein>
    <submittedName>
        <fullName evidence="1">Avirulence (Avh) protein</fullName>
    </submittedName>
</protein>